<accession>A0A7M7IY82</accession>
<evidence type="ECO:0000313" key="4">
    <source>
        <dbReference type="Proteomes" id="UP000594260"/>
    </source>
</evidence>
<organism evidence="3 4">
    <name type="scientific">Varroa destructor</name>
    <name type="common">Honeybee mite</name>
    <dbReference type="NCBI Taxonomy" id="109461"/>
    <lineage>
        <taxon>Eukaryota</taxon>
        <taxon>Metazoa</taxon>
        <taxon>Ecdysozoa</taxon>
        <taxon>Arthropoda</taxon>
        <taxon>Chelicerata</taxon>
        <taxon>Arachnida</taxon>
        <taxon>Acari</taxon>
        <taxon>Parasitiformes</taxon>
        <taxon>Mesostigmata</taxon>
        <taxon>Gamasina</taxon>
        <taxon>Dermanyssoidea</taxon>
        <taxon>Varroidae</taxon>
        <taxon>Varroa</taxon>
    </lineage>
</organism>
<feature type="region of interest" description="Disordered" evidence="1">
    <location>
        <begin position="168"/>
        <end position="248"/>
    </location>
</feature>
<reference evidence="3" key="1">
    <citation type="submission" date="2021-01" db="UniProtKB">
        <authorList>
            <consortium name="EnsemblMetazoa"/>
        </authorList>
    </citation>
    <scope>IDENTIFICATION</scope>
</reference>
<feature type="compositionally biased region" description="Pro residues" evidence="1">
    <location>
        <begin position="177"/>
        <end position="190"/>
    </location>
</feature>
<evidence type="ECO:0000256" key="2">
    <source>
        <dbReference type="SAM" id="SignalP"/>
    </source>
</evidence>
<dbReference type="RefSeq" id="XP_022643886.1">
    <property type="nucleotide sequence ID" value="XM_022788151.1"/>
</dbReference>
<protein>
    <submittedName>
        <fullName evidence="3">Uncharacterized protein</fullName>
    </submittedName>
</protein>
<keyword evidence="4" id="KW-1185">Reference proteome</keyword>
<evidence type="ECO:0000313" key="3">
    <source>
        <dbReference type="EnsemblMetazoa" id="XP_022643886"/>
    </source>
</evidence>
<dbReference type="Proteomes" id="UP000594260">
    <property type="component" value="Unplaced"/>
</dbReference>
<keyword evidence="2" id="KW-0732">Signal</keyword>
<evidence type="ECO:0000256" key="1">
    <source>
        <dbReference type="SAM" id="MobiDB-lite"/>
    </source>
</evidence>
<feature type="signal peptide" evidence="2">
    <location>
        <begin position="1"/>
        <end position="18"/>
    </location>
</feature>
<sequence>MQLLITVSTLLGVTSIGAAEISFPFVAPSYVVVTSAGHLDHDTSTAPSSLLHVHQPFFAVPSYAIPVIRPHFSTAYHPIQGAYKPYFPAVWSHHEGRYQQPINNLPPLPPIPEGYPPLPQIPPPGGPGAVIITPGAPMQPMPVRPLPPRPMPQPSTPPVVVPIESPTTSRPIIPVTQPRPQPVPVEPPTSRPIIPVTQPPSRPVTQLPSRPIVIPTKPPRPQQPRPIDDDDDVADPISNPPVLTADRGPESMLHYSINSNHHTPSDIIVDPVEVVHIKGAFE</sequence>
<dbReference type="OMA" id="WSHHEGR"/>
<proteinExistence type="predicted"/>
<dbReference type="EnsemblMetazoa" id="XM_022788151">
    <property type="protein sequence ID" value="XP_022643886"/>
    <property type="gene ID" value="LOC111243087"/>
</dbReference>
<dbReference type="PRINTS" id="PR01217">
    <property type="entry name" value="PRICHEXTENSN"/>
</dbReference>
<dbReference type="AlphaFoldDB" id="A0A7M7IY82"/>
<dbReference type="InParanoid" id="A0A7M7IY82"/>
<dbReference type="KEGG" id="vde:111243087"/>
<feature type="chain" id="PRO_5029910249" evidence="2">
    <location>
        <begin position="19"/>
        <end position="282"/>
    </location>
</feature>
<dbReference type="GeneID" id="111243087"/>
<name>A0A7M7IY82_VARDE</name>